<evidence type="ECO:0000259" key="9">
    <source>
        <dbReference type="PROSITE" id="PS51379"/>
    </source>
</evidence>
<dbReference type="GO" id="GO:0046872">
    <property type="term" value="F:metal ion binding"/>
    <property type="evidence" value="ECO:0007669"/>
    <property type="project" value="UniProtKB-KW"/>
</dbReference>
<evidence type="ECO:0000259" key="10">
    <source>
        <dbReference type="PROSITE" id="PS51918"/>
    </source>
</evidence>
<keyword evidence="7" id="KW-0408">Iron</keyword>
<dbReference type="PIRSF" id="PIRSF000371">
    <property type="entry name" value="PFL_act_enz"/>
    <property type="match status" value="1"/>
</dbReference>
<reference evidence="12" key="1">
    <citation type="submission" date="2010-10" db="EMBL/GenBank/DDBJ databases">
        <title>Complete sequence of Enterobacter cloacae SCF1.</title>
        <authorList>
            <consortium name="US DOE Joint Genome Institute"/>
            <person name="Lucas S."/>
            <person name="Copeland A."/>
            <person name="Lapidus A."/>
            <person name="Cheng J.-F."/>
            <person name="Bruce D."/>
            <person name="Goodwin L."/>
            <person name="Pitluck S."/>
            <person name="Davenport K."/>
            <person name="Detter J.C."/>
            <person name="Han C."/>
            <person name="Tapia R."/>
            <person name="Land M."/>
            <person name="Hauser L."/>
            <person name="Chang Y.-J."/>
            <person name="Jeffries C."/>
            <person name="Kyrpides N."/>
            <person name="Ivanova N."/>
            <person name="Mikhailova N."/>
            <person name="DeAngelis K."/>
            <person name="Arkin A.P."/>
            <person name="Chivian D."/>
            <person name="Edwards B."/>
            <person name="Woo H."/>
            <person name="Hazen T.C."/>
            <person name="Woyke T."/>
        </authorList>
    </citation>
    <scope>NUCLEOTIDE SEQUENCE [LARGE SCALE GENOMIC DNA]</scope>
    <source>
        <strain evidence="12">SCF1</strain>
    </source>
</reference>
<sequence>MPQKGIVFDIQKFCLHDGPGIRTTVFLKGCQMRCVWCHNPESIAVQPQLAFMASKCVGCQRCAAVCPQGCHRFAQGKHEIDFDACRACGRCVEVCPEQALKIYGRSYEVDELIREVAKDVPYFTKTGGGLTLSGGEAMFQFPFALALVKAAKQAGLHVCIETNGASRPERYREIAPWVDLFLLDYKATDAQQHKQFTGLGKRVVDMTLETLAEVGAKVILRCPLIPGYNVNDAHLAAIRRVATRYDNILHTEILPWHNLGVAKCRELGKKAGCQQPLPETSEVDRWLETLNAGGGKPVRRA</sequence>
<dbReference type="eggNOG" id="COG1180">
    <property type="taxonomic scope" value="Bacteria"/>
</dbReference>
<dbReference type="Pfam" id="PF04055">
    <property type="entry name" value="Radical_SAM"/>
    <property type="match status" value="1"/>
</dbReference>
<dbReference type="SUPFAM" id="SSF102114">
    <property type="entry name" value="Radical SAM enzymes"/>
    <property type="match status" value="1"/>
</dbReference>
<dbReference type="NCBIfam" id="TIGR02494">
    <property type="entry name" value="PFLE_PFLC"/>
    <property type="match status" value="1"/>
</dbReference>
<dbReference type="Pfam" id="PF00037">
    <property type="entry name" value="Fer4"/>
    <property type="match status" value="1"/>
</dbReference>
<evidence type="ECO:0000256" key="4">
    <source>
        <dbReference type="ARBA" id="ARBA00022691"/>
    </source>
</evidence>
<keyword evidence="4" id="KW-0949">S-adenosyl-L-methionine</keyword>
<dbReference type="PROSITE" id="PS51379">
    <property type="entry name" value="4FE4S_FER_2"/>
    <property type="match status" value="2"/>
</dbReference>
<dbReference type="InterPro" id="IPR001989">
    <property type="entry name" value="Radical_activat_CS"/>
</dbReference>
<evidence type="ECO:0000256" key="1">
    <source>
        <dbReference type="ARBA" id="ARBA00001966"/>
    </source>
</evidence>
<dbReference type="InterPro" id="IPR040074">
    <property type="entry name" value="BssD/PflA/YjjW"/>
</dbReference>
<feature type="domain" description="4Fe-4S ferredoxin-type" evidence="9">
    <location>
        <begin position="47"/>
        <end position="75"/>
    </location>
</feature>
<dbReference type="InterPro" id="IPR017900">
    <property type="entry name" value="4Fe4S_Fe_S_CS"/>
</dbReference>
<dbReference type="PROSITE" id="PS01087">
    <property type="entry name" value="RADICAL_ACTIVATING"/>
    <property type="match status" value="1"/>
</dbReference>
<dbReference type="EMBL" id="CP002272">
    <property type="protein sequence ID" value="ADO50276.1"/>
    <property type="molecule type" value="Genomic_DNA"/>
</dbReference>
<dbReference type="RefSeq" id="WP_013367992.1">
    <property type="nucleotide sequence ID" value="NC_014618.1"/>
</dbReference>
<proteinExistence type="inferred from homology"/>
<dbReference type="InterPro" id="IPR017896">
    <property type="entry name" value="4Fe4S_Fe-S-bd"/>
</dbReference>
<dbReference type="Proteomes" id="UP000006872">
    <property type="component" value="Chromosome"/>
</dbReference>
<evidence type="ECO:0000256" key="8">
    <source>
        <dbReference type="ARBA" id="ARBA00023014"/>
    </source>
</evidence>
<dbReference type="InterPro" id="IPR034457">
    <property type="entry name" value="Organic_radical-activating"/>
</dbReference>
<dbReference type="PROSITE" id="PS51918">
    <property type="entry name" value="RADICAL_SAM"/>
    <property type="match status" value="1"/>
</dbReference>
<feature type="domain" description="4Fe-4S ferredoxin-type" evidence="9">
    <location>
        <begin position="76"/>
        <end position="105"/>
    </location>
</feature>
<comment type="cofactor">
    <cofactor evidence="1">
        <name>[4Fe-4S] cluster</name>
        <dbReference type="ChEBI" id="CHEBI:49883"/>
    </cofactor>
</comment>
<evidence type="ECO:0000256" key="7">
    <source>
        <dbReference type="ARBA" id="ARBA00023004"/>
    </source>
</evidence>
<organism evidence="11 12">
    <name type="scientific">Enterobacter lignolyticus (strain SCF1)</name>
    <dbReference type="NCBI Taxonomy" id="701347"/>
    <lineage>
        <taxon>Bacteria</taxon>
        <taxon>Pseudomonadati</taxon>
        <taxon>Pseudomonadota</taxon>
        <taxon>Gammaproteobacteria</taxon>
        <taxon>Enterobacterales</taxon>
        <taxon>Enterobacteriaceae</taxon>
        <taxon>Pluralibacter</taxon>
    </lineage>
</organism>
<reference evidence="11 12" key="2">
    <citation type="journal article" date="2011" name="Stand. Genomic Sci.">
        <title>Complete genome sequence of 'Enterobacter lignolyticus' SCF1.</title>
        <authorList>
            <person name="Deangelis K.M."/>
            <person name="D'Haeseleer P."/>
            <person name="Chivian D."/>
            <person name="Fortney J.L."/>
            <person name="Khudyakov J."/>
            <person name="Simmons B."/>
            <person name="Woo H."/>
            <person name="Arkin A.P."/>
            <person name="Davenport K.W."/>
            <person name="Goodwin L."/>
            <person name="Chen A."/>
            <person name="Ivanova N."/>
            <person name="Kyrpides N.C."/>
            <person name="Mavromatis K."/>
            <person name="Woyke T."/>
            <person name="Hazen T.C."/>
        </authorList>
    </citation>
    <scope>NUCLEOTIDE SEQUENCE [LARGE SCALE GENOMIC DNA]</scope>
    <source>
        <strain evidence="11 12">SCF1</strain>
    </source>
</reference>
<keyword evidence="8" id="KW-0411">Iron-sulfur</keyword>
<dbReference type="STRING" id="701347.Entcl_4042"/>
<comment type="similarity">
    <text evidence="2">Belongs to the organic radical-activating enzymes family.</text>
</comment>
<evidence type="ECO:0000256" key="6">
    <source>
        <dbReference type="ARBA" id="ARBA00023002"/>
    </source>
</evidence>
<dbReference type="SFLD" id="SFLDG01066">
    <property type="entry name" value="organic_radical-activating_enz"/>
    <property type="match status" value="1"/>
</dbReference>
<dbReference type="InterPro" id="IPR058240">
    <property type="entry name" value="rSAM_sf"/>
</dbReference>
<dbReference type="KEGG" id="esc:Entcl_4042"/>
<dbReference type="PROSITE" id="PS00198">
    <property type="entry name" value="4FE4S_FER_1"/>
    <property type="match status" value="1"/>
</dbReference>
<evidence type="ECO:0000256" key="5">
    <source>
        <dbReference type="ARBA" id="ARBA00022723"/>
    </source>
</evidence>
<dbReference type="HOGENOM" id="CLU_058969_0_0_6"/>
<protein>
    <submittedName>
        <fullName evidence="11">Glycyl-radical enzyme activating protein family</fullName>
        <ecNumber evidence="11">1.97.1.4</ecNumber>
    </submittedName>
</protein>
<dbReference type="InterPro" id="IPR007197">
    <property type="entry name" value="rSAM"/>
</dbReference>
<accession>E3G1J1</accession>
<dbReference type="GO" id="GO:0043365">
    <property type="term" value="F:[formate-C-acetyltransferase]-activating enzyme activity"/>
    <property type="evidence" value="ECO:0007669"/>
    <property type="project" value="UniProtKB-EC"/>
</dbReference>
<dbReference type="InterPro" id="IPR013785">
    <property type="entry name" value="Aldolase_TIM"/>
</dbReference>
<evidence type="ECO:0000256" key="3">
    <source>
        <dbReference type="ARBA" id="ARBA00022485"/>
    </source>
</evidence>
<dbReference type="Gene3D" id="3.20.20.70">
    <property type="entry name" value="Aldolase class I"/>
    <property type="match status" value="1"/>
</dbReference>
<name>E3G1J1_ENTLS</name>
<dbReference type="SUPFAM" id="SSF54862">
    <property type="entry name" value="4Fe-4S ferredoxins"/>
    <property type="match status" value="1"/>
</dbReference>
<gene>
    <name evidence="11" type="ordered locus">Entcl_4042</name>
</gene>
<dbReference type="PANTHER" id="PTHR30352">
    <property type="entry name" value="PYRUVATE FORMATE-LYASE-ACTIVATING ENZYME"/>
    <property type="match status" value="1"/>
</dbReference>
<keyword evidence="12" id="KW-1185">Reference proteome</keyword>
<dbReference type="SFLD" id="SFLDG01118">
    <property type="entry name" value="activating_enzymes__group_2"/>
    <property type="match status" value="1"/>
</dbReference>
<dbReference type="InterPro" id="IPR012839">
    <property type="entry name" value="Organic_radical_activase"/>
</dbReference>
<evidence type="ECO:0000256" key="2">
    <source>
        <dbReference type="ARBA" id="ARBA00009777"/>
    </source>
</evidence>
<keyword evidence="6 11" id="KW-0560">Oxidoreductase</keyword>
<dbReference type="EC" id="1.97.1.4" evidence="11"/>
<keyword evidence="3" id="KW-0004">4Fe-4S</keyword>
<evidence type="ECO:0000313" key="11">
    <source>
        <dbReference type="EMBL" id="ADO50276.1"/>
    </source>
</evidence>
<dbReference type="AlphaFoldDB" id="E3G1J1"/>
<dbReference type="Gene3D" id="3.30.70.20">
    <property type="match status" value="1"/>
</dbReference>
<keyword evidence="5" id="KW-0479">Metal-binding</keyword>
<dbReference type="PANTHER" id="PTHR30352:SF4">
    <property type="entry name" value="PYRUVATE FORMATE-LYASE 2-ACTIVATING ENZYME"/>
    <property type="match status" value="1"/>
</dbReference>
<feature type="domain" description="Radical SAM core" evidence="10">
    <location>
        <begin position="16"/>
        <end position="299"/>
    </location>
</feature>
<dbReference type="SFLD" id="SFLDS00029">
    <property type="entry name" value="Radical_SAM"/>
    <property type="match status" value="1"/>
</dbReference>
<evidence type="ECO:0000313" key="12">
    <source>
        <dbReference type="Proteomes" id="UP000006872"/>
    </source>
</evidence>
<dbReference type="GO" id="GO:0051539">
    <property type="term" value="F:4 iron, 4 sulfur cluster binding"/>
    <property type="evidence" value="ECO:0007669"/>
    <property type="project" value="UniProtKB-KW"/>
</dbReference>